<protein>
    <submittedName>
        <fullName evidence="1">Predicted protein</fullName>
    </submittedName>
</protein>
<name>D7KTI4_ARALL</name>
<dbReference type="EMBL" id="GL348714">
    <property type="protein sequence ID" value="EFH62668.1"/>
    <property type="molecule type" value="Genomic_DNA"/>
</dbReference>
<evidence type="ECO:0000313" key="2">
    <source>
        <dbReference type="Proteomes" id="UP000008694"/>
    </source>
</evidence>
<accession>D7KTI4</accession>
<keyword evidence="2" id="KW-1185">Reference proteome</keyword>
<proteinExistence type="predicted"/>
<gene>
    <name evidence="1" type="ORF">ARALYDRAFT_675010</name>
</gene>
<reference evidence="2" key="1">
    <citation type="journal article" date="2011" name="Nat. Genet.">
        <title>The Arabidopsis lyrata genome sequence and the basis of rapid genome size change.</title>
        <authorList>
            <person name="Hu T.T."/>
            <person name="Pattyn P."/>
            <person name="Bakker E.G."/>
            <person name="Cao J."/>
            <person name="Cheng J.-F."/>
            <person name="Clark R.M."/>
            <person name="Fahlgren N."/>
            <person name="Fawcett J.A."/>
            <person name="Grimwood J."/>
            <person name="Gundlach H."/>
            <person name="Haberer G."/>
            <person name="Hollister J.D."/>
            <person name="Ossowski S."/>
            <person name="Ottilar R.P."/>
            <person name="Salamov A.A."/>
            <person name="Schneeberger K."/>
            <person name="Spannagl M."/>
            <person name="Wang X."/>
            <person name="Yang L."/>
            <person name="Nasrallah M.E."/>
            <person name="Bergelson J."/>
            <person name="Carrington J.C."/>
            <person name="Gaut B.S."/>
            <person name="Schmutz J."/>
            <person name="Mayer K.F.X."/>
            <person name="Van de Peer Y."/>
            <person name="Grigoriev I.V."/>
            <person name="Nordborg M."/>
            <person name="Weigel D."/>
            <person name="Guo Y.-L."/>
        </authorList>
    </citation>
    <scope>NUCLEOTIDE SEQUENCE [LARGE SCALE GENOMIC DNA]</scope>
    <source>
        <strain evidence="2">cv. MN47</strain>
    </source>
</reference>
<sequence length="84" mass="9726">MVVRKGELKLYIDELLEEVEEEICEIGSLHIRSLMKGRKWVDLLIDINTIHSRTSKIGAKWCFNVASRRSTYAFGAQHHLVKQS</sequence>
<organism evidence="2">
    <name type="scientific">Arabidopsis lyrata subsp. lyrata</name>
    <name type="common">Lyre-leaved rock-cress</name>
    <dbReference type="NCBI Taxonomy" id="81972"/>
    <lineage>
        <taxon>Eukaryota</taxon>
        <taxon>Viridiplantae</taxon>
        <taxon>Streptophyta</taxon>
        <taxon>Embryophyta</taxon>
        <taxon>Tracheophyta</taxon>
        <taxon>Spermatophyta</taxon>
        <taxon>Magnoliopsida</taxon>
        <taxon>eudicotyledons</taxon>
        <taxon>Gunneridae</taxon>
        <taxon>Pentapetalae</taxon>
        <taxon>rosids</taxon>
        <taxon>malvids</taxon>
        <taxon>Brassicales</taxon>
        <taxon>Brassicaceae</taxon>
        <taxon>Camelineae</taxon>
        <taxon>Arabidopsis</taxon>
    </lineage>
</organism>
<dbReference type="Proteomes" id="UP000008694">
    <property type="component" value="Unassembled WGS sequence"/>
</dbReference>
<evidence type="ECO:0000313" key="1">
    <source>
        <dbReference type="EMBL" id="EFH62668.1"/>
    </source>
</evidence>
<dbReference type="AlphaFoldDB" id="D7KTI4"/>
<dbReference type="Gramene" id="Al_scaffold_0002_160">
    <property type="protein sequence ID" value="Al_scaffold_0002_160"/>
    <property type="gene ID" value="Al_scaffold_0002_160"/>
</dbReference>
<dbReference type="HOGENOM" id="CLU_2530537_0_0_1"/>